<accession>A0A1I6LU69</accession>
<keyword evidence="3" id="KW-1185">Reference proteome</keyword>
<dbReference type="Proteomes" id="UP000199062">
    <property type="component" value="Unassembled WGS sequence"/>
</dbReference>
<feature type="region of interest" description="Disordered" evidence="1">
    <location>
        <begin position="1"/>
        <end position="31"/>
    </location>
</feature>
<sequence>MSSLDSPDGRSESTDDQSAHRERAAASEPVTLTLADTDVAVDVPADATAAEAAAIVASVGAHLTDQQRAAAAAREAETVEYVDEWCFADRMRSFGKRRVPRNVRKGEEWKAAGRAFPR</sequence>
<organism evidence="2 3">
    <name type="scientific">Halomicrobium zhouii</name>
    <dbReference type="NCBI Taxonomy" id="767519"/>
    <lineage>
        <taxon>Archaea</taxon>
        <taxon>Methanobacteriati</taxon>
        <taxon>Methanobacteriota</taxon>
        <taxon>Stenosarchaea group</taxon>
        <taxon>Halobacteria</taxon>
        <taxon>Halobacteriales</taxon>
        <taxon>Haloarculaceae</taxon>
        <taxon>Halomicrobium</taxon>
    </lineage>
</organism>
<evidence type="ECO:0008006" key="4">
    <source>
        <dbReference type="Google" id="ProtNLM"/>
    </source>
</evidence>
<reference evidence="2 3" key="1">
    <citation type="submission" date="2016-10" db="EMBL/GenBank/DDBJ databases">
        <authorList>
            <person name="de Groot N.N."/>
        </authorList>
    </citation>
    <scope>NUCLEOTIDE SEQUENCE [LARGE SCALE GENOMIC DNA]</scope>
    <source>
        <strain evidence="2 3">CGMCC 1.10457</strain>
    </source>
</reference>
<dbReference type="RefSeq" id="WP_245778682.1">
    <property type="nucleotide sequence ID" value="NZ_FOZK01000003.1"/>
</dbReference>
<dbReference type="InterPro" id="IPR058335">
    <property type="entry name" value="PccX"/>
</dbReference>
<protein>
    <recommendedName>
        <fullName evidence="4">Acc operon protein</fullName>
    </recommendedName>
</protein>
<proteinExistence type="predicted"/>
<gene>
    <name evidence="2" type="ORF">SAMN05216559_3115</name>
</gene>
<evidence type="ECO:0000256" key="1">
    <source>
        <dbReference type="SAM" id="MobiDB-lite"/>
    </source>
</evidence>
<evidence type="ECO:0000313" key="2">
    <source>
        <dbReference type="EMBL" id="SFS06880.1"/>
    </source>
</evidence>
<dbReference type="AlphaFoldDB" id="A0A1I6LU69"/>
<feature type="compositionally biased region" description="Basic and acidic residues" evidence="1">
    <location>
        <begin position="7"/>
        <end position="25"/>
    </location>
</feature>
<name>A0A1I6LU69_9EURY</name>
<dbReference type="Pfam" id="PF26062">
    <property type="entry name" value="DUF8022"/>
    <property type="match status" value="1"/>
</dbReference>
<dbReference type="STRING" id="767519.SAMN05216559_3115"/>
<dbReference type="EMBL" id="FOZK01000003">
    <property type="protein sequence ID" value="SFS06880.1"/>
    <property type="molecule type" value="Genomic_DNA"/>
</dbReference>
<evidence type="ECO:0000313" key="3">
    <source>
        <dbReference type="Proteomes" id="UP000199062"/>
    </source>
</evidence>